<evidence type="ECO:0000256" key="2">
    <source>
        <dbReference type="ARBA" id="ARBA00004496"/>
    </source>
</evidence>
<comment type="pathway">
    <text evidence="11">Amino-acid biosynthesis; glycine biosynthesis; glycine from L-serine: step 1/1.</text>
</comment>
<dbReference type="GO" id="GO:0005829">
    <property type="term" value="C:cytosol"/>
    <property type="evidence" value="ECO:0007669"/>
    <property type="project" value="TreeGrafter"/>
</dbReference>
<name>C6V486_NEORI</name>
<evidence type="ECO:0000256" key="8">
    <source>
        <dbReference type="ARBA" id="ARBA00022898"/>
    </source>
</evidence>
<evidence type="ECO:0000256" key="6">
    <source>
        <dbReference type="ARBA" id="ARBA00022563"/>
    </source>
</evidence>
<dbReference type="FunFam" id="3.40.640.10:FF:000001">
    <property type="entry name" value="Serine hydroxymethyltransferase"/>
    <property type="match status" value="1"/>
</dbReference>
<dbReference type="GO" id="GO:0004372">
    <property type="term" value="F:glycine hydroxymethyltransferase activity"/>
    <property type="evidence" value="ECO:0007669"/>
    <property type="project" value="UniProtKB-UniRule"/>
</dbReference>
<dbReference type="CDD" id="cd00378">
    <property type="entry name" value="SHMT"/>
    <property type="match status" value="1"/>
</dbReference>
<keyword evidence="7 11" id="KW-0808">Transferase</keyword>
<dbReference type="PIRSF" id="PIRSF000412">
    <property type="entry name" value="SHMT"/>
    <property type="match status" value="1"/>
</dbReference>
<dbReference type="InterPro" id="IPR049943">
    <property type="entry name" value="Ser_HO-MeTrfase-like"/>
</dbReference>
<dbReference type="NCBIfam" id="NF000586">
    <property type="entry name" value="PRK00011.1"/>
    <property type="match status" value="1"/>
</dbReference>
<reference evidence="14 15" key="1">
    <citation type="journal article" date="2009" name="Nucleic Acids Res.">
        <title>Analysis of complete genome sequence of Neorickettsia risticii: causative agent of Potomac horse fever.</title>
        <authorList>
            <person name="Lin M."/>
            <person name="Zhang C."/>
            <person name="Gibson K."/>
            <person name="Rikihisa Y."/>
        </authorList>
    </citation>
    <scope>NUCLEOTIDE SEQUENCE [LARGE SCALE GENOMIC DNA]</scope>
    <source>
        <strain evidence="14 15">Illinois</strain>
    </source>
</reference>
<comment type="cofactor">
    <cofactor evidence="1 11 12">
        <name>pyridoxal 5'-phosphate</name>
        <dbReference type="ChEBI" id="CHEBI:597326"/>
    </cofactor>
</comment>
<evidence type="ECO:0000256" key="9">
    <source>
        <dbReference type="ARBA" id="ARBA00051216"/>
    </source>
</evidence>
<proteinExistence type="inferred from homology"/>
<dbReference type="GO" id="GO:0008168">
    <property type="term" value="F:methyltransferase activity"/>
    <property type="evidence" value="ECO:0007669"/>
    <property type="project" value="UniProtKB-KW"/>
</dbReference>
<comment type="function">
    <text evidence="11">Catalyzes the reversible interconversion of serine and glycine with tetrahydrofolate (THF) serving as the one-carbon carrier. This reaction serves as the major source of one-carbon groups required for the biosynthesis of purines, thymidylate, methionine, and other important biomolecules. Also exhibits THF-independent aldolase activity toward beta-hydroxyamino acids, producing glycine and aldehydes, via a retro-aldol mechanism.</text>
</comment>
<dbReference type="InterPro" id="IPR015424">
    <property type="entry name" value="PyrdxlP-dep_Trfase"/>
</dbReference>
<comment type="catalytic activity">
    <reaction evidence="9">
        <text>(6R)-5,10-methylene-5,6,7,8-tetrahydrofolate + D-alanine + H2O = 2-methylserine + (6S)-5,6,7,8-tetrahydrofolate</text>
        <dbReference type="Rhea" id="RHEA:10064"/>
        <dbReference type="ChEBI" id="CHEBI:15377"/>
        <dbReference type="ChEBI" id="CHEBI:15636"/>
        <dbReference type="ChEBI" id="CHEBI:57416"/>
        <dbReference type="ChEBI" id="CHEBI:57453"/>
        <dbReference type="ChEBI" id="CHEBI:58275"/>
        <dbReference type="EC" id="2.1.2.7"/>
    </reaction>
</comment>
<keyword evidence="5 11" id="KW-0963">Cytoplasm</keyword>
<feature type="binding site" evidence="11">
    <location>
        <position position="244"/>
    </location>
    <ligand>
        <name>(6S)-5,6,7,8-tetrahydrofolate</name>
        <dbReference type="ChEBI" id="CHEBI:57453"/>
    </ligand>
</feature>
<dbReference type="PANTHER" id="PTHR11680:SF35">
    <property type="entry name" value="SERINE HYDROXYMETHYLTRANSFERASE 1"/>
    <property type="match status" value="1"/>
</dbReference>
<dbReference type="Gene3D" id="3.40.640.10">
    <property type="entry name" value="Type I PLP-dependent aspartate aminotransferase-like (Major domain)"/>
    <property type="match status" value="1"/>
</dbReference>
<comment type="pathway">
    <text evidence="11">One-carbon metabolism; tetrahydrofolate interconversion.</text>
</comment>
<keyword evidence="15" id="KW-1185">Reference proteome</keyword>
<feature type="binding site" evidence="11">
    <location>
        <position position="120"/>
    </location>
    <ligand>
        <name>(6S)-5,6,7,8-tetrahydrofolate</name>
        <dbReference type="ChEBI" id="CHEBI:57453"/>
    </ligand>
</feature>
<evidence type="ECO:0000256" key="4">
    <source>
        <dbReference type="ARBA" id="ARBA00011738"/>
    </source>
</evidence>
<sequence length="413" mass="45153">MFFKSRISEVDPAVARIIDGEVSRQRKNLQLIASENFASAAVLEAQGSVFTNKYAEGYPGKRYYCGCEYADQIECLAIERVCKLFGCSYANVQPHSGSQANQAVFLALLNPGDTVLGFSLASGGHLTHGASVNLSGKWFNAVHYNVRRDNFEIDMDEVRDLAKKHSPRMIIAGASAYSKYIDFKSFREIADEVGAYLLGDMAHYAGLIAAGEYPSPFPYVDVMTSTTHKTLRGPRGAIILTNSEELMKKINSAIFPGLQGGPQMHAIAARAVAFGEALTTEFKDYIRAVVRNAKTLANVLRERGFDVLSGGTDTHIVMIDLRKLNLKGNVSALKLESAGIICNKNAIPFDEEKPFVTSGLRFGSPAETTRGMRESEFAHIGGLIADLLEEKISTDNAAEMVSDLTSKFNFYNV</sequence>
<evidence type="ECO:0000256" key="3">
    <source>
        <dbReference type="ARBA" id="ARBA00006376"/>
    </source>
</evidence>
<dbReference type="STRING" id="434131.NRI_0210"/>
<protein>
    <recommendedName>
        <fullName evidence="11">Serine hydroxymethyltransferase</fullName>
        <shortName evidence="11">SHMT</shortName>
        <shortName evidence="11">Serine methylase</shortName>
        <ecNumber evidence="11">2.1.2.1</ecNumber>
    </recommendedName>
</protein>
<feature type="binding site" evidence="11">
    <location>
        <begin position="124"/>
        <end position="126"/>
    </location>
    <ligand>
        <name>(6S)-5,6,7,8-tetrahydrofolate</name>
        <dbReference type="ChEBI" id="CHEBI:57453"/>
    </ligand>
</feature>
<dbReference type="SUPFAM" id="SSF53383">
    <property type="entry name" value="PLP-dependent transferases"/>
    <property type="match status" value="1"/>
</dbReference>
<evidence type="ECO:0000256" key="1">
    <source>
        <dbReference type="ARBA" id="ARBA00001933"/>
    </source>
</evidence>
<evidence type="ECO:0000256" key="5">
    <source>
        <dbReference type="ARBA" id="ARBA00022490"/>
    </source>
</evidence>
<dbReference type="AlphaFoldDB" id="C6V486"/>
<dbReference type="GO" id="GO:0030170">
    <property type="term" value="F:pyridoxal phosphate binding"/>
    <property type="evidence" value="ECO:0007669"/>
    <property type="project" value="UniProtKB-UniRule"/>
</dbReference>
<comment type="subcellular location">
    <subcellularLocation>
        <location evidence="2 11">Cytoplasm</location>
    </subcellularLocation>
</comment>
<evidence type="ECO:0000256" key="11">
    <source>
        <dbReference type="HAMAP-Rule" id="MF_00051"/>
    </source>
</evidence>
<dbReference type="Gene3D" id="3.90.1150.10">
    <property type="entry name" value="Aspartate Aminotransferase, domain 1"/>
    <property type="match status" value="1"/>
</dbReference>
<evidence type="ECO:0000256" key="10">
    <source>
        <dbReference type="ARBA" id="ARBA00057572"/>
    </source>
</evidence>
<comment type="similarity">
    <text evidence="3 11">Belongs to the SHMT family.</text>
</comment>
<evidence type="ECO:0000259" key="13">
    <source>
        <dbReference type="Pfam" id="PF00464"/>
    </source>
</evidence>
<feature type="modified residue" description="N6-(pyridoxal phosphate)lysine" evidence="11 12">
    <location>
        <position position="229"/>
    </location>
</feature>
<dbReference type="PANTHER" id="PTHR11680">
    <property type="entry name" value="SERINE HYDROXYMETHYLTRANSFERASE"/>
    <property type="match status" value="1"/>
</dbReference>
<dbReference type="InterPro" id="IPR015421">
    <property type="entry name" value="PyrdxlP-dep_Trfase_major"/>
</dbReference>
<evidence type="ECO:0000313" key="14">
    <source>
        <dbReference type="EMBL" id="ACT69199.1"/>
    </source>
</evidence>
<evidence type="ECO:0000313" key="15">
    <source>
        <dbReference type="Proteomes" id="UP000001627"/>
    </source>
</evidence>
<dbReference type="GO" id="GO:0035999">
    <property type="term" value="P:tetrahydrofolate interconversion"/>
    <property type="evidence" value="ECO:0007669"/>
    <property type="project" value="UniProtKB-UniRule"/>
</dbReference>
<evidence type="ECO:0000256" key="7">
    <source>
        <dbReference type="ARBA" id="ARBA00022679"/>
    </source>
</evidence>
<feature type="domain" description="Serine hydroxymethyltransferase-like" evidence="13">
    <location>
        <begin position="8"/>
        <end position="383"/>
    </location>
</feature>
<keyword evidence="11" id="KW-0028">Amino-acid biosynthesis</keyword>
<organism evidence="14 15">
    <name type="scientific">Neorickettsia risticii (strain Illinois)</name>
    <dbReference type="NCBI Taxonomy" id="434131"/>
    <lineage>
        <taxon>Bacteria</taxon>
        <taxon>Pseudomonadati</taxon>
        <taxon>Pseudomonadota</taxon>
        <taxon>Alphaproteobacteria</taxon>
        <taxon>Rickettsiales</taxon>
        <taxon>Anaplasmataceae</taxon>
        <taxon>Neorickettsia</taxon>
    </lineage>
</organism>
<dbReference type="Proteomes" id="UP000001627">
    <property type="component" value="Chromosome"/>
</dbReference>
<dbReference type="PROSITE" id="PS00096">
    <property type="entry name" value="SHMT"/>
    <property type="match status" value="1"/>
</dbReference>
<dbReference type="RefSeq" id="WP_015816090.1">
    <property type="nucleotide sequence ID" value="NC_013009.1"/>
</dbReference>
<dbReference type="InterPro" id="IPR015422">
    <property type="entry name" value="PyrdxlP-dep_Trfase_small"/>
</dbReference>
<comment type="catalytic activity">
    <reaction evidence="11">
        <text>(6R)-5,10-methylene-5,6,7,8-tetrahydrofolate + glycine + H2O = (6S)-5,6,7,8-tetrahydrofolate + L-serine</text>
        <dbReference type="Rhea" id="RHEA:15481"/>
        <dbReference type="ChEBI" id="CHEBI:15377"/>
        <dbReference type="ChEBI" id="CHEBI:15636"/>
        <dbReference type="ChEBI" id="CHEBI:33384"/>
        <dbReference type="ChEBI" id="CHEBI:57305"/>
        <dbReference type="ChEBI" id="CHEBI:57453"/>
        <dbReference type="EC" id="2.1.2.1"/>
    </reaction>
</comment>
<comment type="function">
    <text evidence="10">Catalyzes the reversible interconversion of alpha-methyl-L-serine to D-alanine with tetrahydrofolate (THF) serving as the one-carbon carrier. Cannot use alpha-methyl-D-serine, L-serine, D-serine or L-alanine.</text>
</comment>
<dbReference type="Pfam" id="PF00464">
    <property type="entry name" value="SHMT"/>
    <property type="match status" value="1"/>
</dbReference>
<dbReference type="GO" id="GO:0019264">
    <property type="term" value="P:glycine biosynthetic process from serine"/>
    <property type="evidence" value="ECO:0007669"/>
    <property type="project" value="UniProtKB-UniRule"/>
</dbReference>
<feature type="site" description="Plays an important role in substrate specificity" evidence="11">
    <location>
        <position position="228"/>
    </location>
</feature>
<dbReference type="InterPro" id="IPR039429">
    <property type="entry name" value="SHMT-like_dom"/>
</dbReference>
<dbReference type="HAMAP" id="MF_00051">
    <property type="entry name" value="SHMT"/>
    <property type="match status" value="1"/>
</dbReference>
<dbReference type="UniPathway" id="UPA00193"/>
<keyword evidence="6 11" id="KW-0554">One-carbon metabolism</keyword>
<keyword evidence="8 11" id="KW-0663">Pyridoxal phosphate</keyword>
<dbReference type="InterPro" id="IPR019798">
    <property type="entry name" value="Ser_HO-MeTrfase_PLP_BS"/>
</dbReference>
<dbReference type="HOGENOM" id="CLU_022477_2_1_5"/>
<dbReference type="GO" id="GO:0050413">
    <property type="term" value="F:D-alanine 2-hydroxymethyltransferase activity"/>
    <property type="evidence" value="ECO:0007669"/>
    <property type="project" value="UniProtKB-EC"/>
</dbReference>
<dbReference type="InterPro" id="IPR001085">
    <property type="entry name" value="Ser_HO-MeTrfase"/>
</dbReference>
<evidence type="ECO:0000256" key="12">
    <source>
        <dbReference type="PIRSR" id="PIRSR000412-50"/>
    </source>
</evidence>
<accession>C6V486</accession>
<dbReference type="KEGG" id="nri:NRI_0210"/>
<dbReference type="EC" id="2.1.2.1" evidence="11"/>
<dbReference type="UniPathway" id="UPA00288">
    <property type="reaction ID" value="UER01023"/>
</dbReference>
<comment type="subunit">
    <text evidence="4 11">Homodimer.</text>
</comment>
<gene>
    <name evidence="11 14" type="primary">glyA</name>
    <name evidence="14" type="ordered locus">NRI_0210</name>
</gene>
<dbReference type="GO" id="GO:0032259">
    <property type="term" value="P:methylation"/>
    <property type="evidence" value="ECO:0007669"/>
    <property type="project" value="UniProtKB-KW"/>
</dbReference>
<dbReference type="EMBL" id="CP001431">
    <property type="protein sequence ID" value="ACT69199.1"/>
    <property type="molecule type" value="Genomic_DNA"/>
</dbReference>
<comment type="caution">
    <text evidence="11">Lacks conserved residue(s) required for the propagation of feature annotation.</text>
</comment>
<dbReference type="eggNOG" id="COG0112">
    <property type="taxonomic scope" value="Bacteria"/>
</dbReference>